<name>A0ABV9QNQ1_9FIRM</name>
<organism evidence="1 2">
    <name type="scientific">Filifactor villosus</name>
    <dbReference type="NCBI Taxonomy" id="29374"/>
    <lineage>
        <taxon>Bacteria</taxon>
        <taxon>Bacillati</taxon>
        <taxon>Bacillota</taxon>
        <taxon>Clostridia</taxon>
        <taxon>Peptostreptococcales</taxon>
        <taxon>Filifactoraceae</taxon>
        <taxon>Filifactor</taxon>
    </lineage>
</organism>
<sequence>MREMRRKDRKMSEEFALSVLKKCEYSTLAMVNEEGRPYCIPVSPVLDEERKAVYFHCAGAGYKVELLKKHPEVCMSGVGETRLVPEENTTEFESFVLEGRAEFVGEEEEKIHALRLIMEKFAPSNIHNFQEALDRSLKITAVVKISIRSISGKRKKYDTQGKEMKWQRME</sequence>
<dbReference type="RefSeq" id="WP_379789366.1">
    <property type="nucleotide sequence ID" value="NZ_JBHSHL010000060.1"/>
</dbReference>
<dbReference type="InterPro" id="IPR012349">
    <property type="entry name" value="Split_barrel_FMN-bd"/>
</dbReference>
<comment type="caution">
    <text evidence="1">The sequence shown here is derived from an EMBL/GenBank/DDBJ whole genome shotgun (WGS) entry which is preliminary data.</text>
</comment>
<dbReference type="PANTHER" id="PTHR34071:SF2">
    <property type="entry name" value="FLAVIN-NUCLEOTIDE-BINDING PROTEIN"/>
    <property type="match status" value="1"/>
</dbReference>
<evidence type="ECO:0000313" key="1">
    <source>
        <dbReference type="EMBL" id="MFC4805712.1"/>
    </source>
</evidence>
<dbReference type="Pfam" id="PF12900">
    <property type="entry name" value="Pyridox_ox_2"/>
    <property type="match status" value="1"/>
</dbReference>
<dbReference type="EMBL" id="JBHSHL010000060">
    <property type="protein sequence ID" value="MFC4805712.1"/>
    <property type="molecule type" value="Genomic_DNA"/>
</dbReference>
<dbReference type="PANTHER" id="PTHR34071">
    <property type="entry name" value="5-NITROIMIDAZOLE ANTIBIOTICS RESISTANCE PROTEIN, NIMA-FAMILY-RELATED PROTEIN-RELATED"/>
    <property type="match status" value="1"/>
</dbReference>
<protein>
    <submittedName>
        <fullName evidence="1">Pyridoxamine 5'-phosphate oxidase family protein</fullName>
    </submittedName>
</protein>
<proteinExistence type="predicted"/>
<evidence type="ECO:0000313" key="2">
    <source>
        <dbReference type="Proteomes" id="UP001595916"/>
    </source>
</evidence>
<dbReference type="Proteomes" id="UP001595916">
    <property type="component" value="Unassembled WGS sequence"/>
</dbReference>
<dbReference type="InterPro" id="IPR024747">
    <property type="entry name" value="Pyridox_Oxase-rel"/>
</dbReference>
<accession>A0ABV9QNQ1</accession>
<dbReference type="SUPFAM" id="SSF50475">
    <property type="entry name" value="FMN-binding split barrel"/>
    <property type="match status" value="1"/>
</dbReference>
<keyword evidence="2" id="KW-1185">Reference proteome</keyword>
<reference evidence="2" key="1">
    <citation type="journal article" date="2019" name="Int. J. Syst. Evol. Microbiol.">
        <title>The Global Catalogue of Microorganisms (GCM) 10K type strain sequencing project: providing services to taxonomists for standard genome sequencing and annotation.</title>
        <authorList>
            <consortium name="The Broad Institute Genomics Platform"/>
            <consortium name="The Broad Institute Genome Sequencing Center for Infectious Disease"/>
            <person name="Wu L."/>
            <person name="Ma J."/>
        </authorList>
    </citation>
    <scope>NUCLEOTIDE SEQUENCE [LARGE SCALE GENOMIC DNA]</scope>
    <source>
        <strain evidence="2">CCUG 46385</strain>
    </source>
</reference>
<dbReference type="Gene3D" id="2.30.110.10">
    <property type="entry name" value="Electron Transport, Fmn-binding Protein, Chain A"/>
    <property type="match status" value="1"/>
</dbReference>
<gene>
    <name evidence="1" type="ORF">ACFO4R_11720</name>
</gene>